<dbReference type="Gene3D" id="3.90.550.10">
    <property type="entry name" value="Spore Coat Polysaccharide Biosynthesis Protein SpsA, Chain A"/>
    <property type="match status" value="1"/>
</dbReference>
<comment type="caution">
    <text evidence="5">The sequence shown here is derived from an EMBL/GenBank/DDBJ whole genome shotgun (WGS) entry which is preliminary data.</text>
</comment>
<evidence type="ECO:0000313" key="5">
    <source>
        <dbReference type="EMBL" id="TYB79575.1"/>
    </source>
</evidence>
<dbReference type="EMBL" id="VSKK01000001">
    <property type="protein sequence ID" value="TYB79575.1"/>
    <property type="molecule type" value="Genomic_DNA"/>
</dbReference>
<dbReference type="Pfam" id="PF00535">
    <property type="entry name" value="Glycos_transf_2"/>
    <property type="match status" value="1"/>
</dbReference>
<accession>A0A5D0RFJ8</accession>
<proteinExistence type="inferred from homology"/>
<sequence length="330" mass="38230">MSELTVIMPVYNGERFLKESINSVLNQTFKDFTLLVLNDNSTDGTSEILEAYKKQDSRVSVISKTKNEGPANLRNEGIELAETEFIALLDADDIALPKRFEKQLDYLKANPDVGVCGTWFTFFGTKEKTVQHEVEHEALKVQFLHSCGIGNPTVMFRKTALGSLRFEHQYVPAEDYGLWAQLIHKTKFHNIPESLLKYRWHDANISQTKEANLRKSEVLIKTKQLENLEIQASDSNIQYYINAVSLQRKQASSELIKTMQAAYDLLERNKNLKIYNQELFEKHINRTISRSIRNARDYNKEFYAFLKNESGFFKVLKPVDKMSLFFKCLF</sequence>
<dbReference type="PANTHER" id="PTHR43685">
    <property type="entry name" value="GLYCOSYLTRANSFERASE"/>
    <property type="match status" value="1"/>
</dbReference>
<reference evidence="5 6" key="1">
    <citation type="submission" date="2019-08" db="EMBL/GenBank/DDBJ databases">
        <title>Genomes of Antarctic Bizionia species.</title>
        <authorList>
            <person name="Bowman J.P."/>
        </authorList>
    </citation>
    <scope>NUCLEOTIDE SEQUENCE [LARGE SCALE GENOMIC DNA]</scope>
    <source>
        <strain evidence="5 6">ADA-4</strain>
    </source>
</reference>
<evidence type="ECO:0000256" key="1">
    <source>
        <dbReference type="ARBA" id="ARBA00006739"/>
    </source>
</evidence>
<dbReference type="PANTHER" id="PTHR43685:SF5">
    <property type="entry name" value="GLYCOSYLTRANSFERASE EPSE-RELATED"/>
    <property type="match status" value="1"/>
</dbReference>
<dbReference type="GO" id="GO:0016757">
    <property type="term" value="F:glycosyltransferase activity"/>
    <property type="evidence" value="ECO:0007669"/>
    <property type="project" value="UniProtKB-KW"/>
</dbReference>
<keyword evidence="6" id="KW-1185">Reference proteome</keyword>
<dbReference type="InterPro" id="IPR050834">
    <property type="entry name" value="Glycosyltransf_2"/>
</dbReference>
<dbReference type="AlphaFoldDB" id="A0A5D0RFJ8"/>
<comment type="similarity">
    <text evidence="1">Belongs to the glycosyltransferase 2 family.</text>
</comment>
<feature type="domain" description="Glycosyltransferase 2-like" evidence="4">
    <location>
        <begin position="5"/>
        <end position="134"/>
    </location>
</feature>
<evidence type="ECO:0000259" key="4">
    <source>
        <dbReference type="Pfam" id="PF00535"/>
    </source>
</evidence>
<dbReference type="Proteomes" id="UP000323720">
    <property type="component" value="Unassembled WGS sequence"/>
</dbReference>
<organism evidence="5 6">
    <name type="scientific">Bizionia myxarmorum</name>
    <dbReference type="NCBI Taxonomy" id="291186"/>
    <lineage>
        <taxon>Bacteria</taxon>
        <taxon>Pseudomonadati</taxon>
        <taxon>Bacteroidota</taxon>
        <taxon>Flavobacteriia</taxon>
        <taxon>Flavobacteriales</taxon>
        <taxon>Flavobacteriaceae</taxon>
        <taxon>Bizionia</taxon>
    </lineage>
</organism>
<keyword evidence="3 5" id="KW-0808">Transferase</keyword>
<dbReference type="SUPFAM" id="SSF53448">
    <property type="entry name" value="Nucleotide-diphospho-sugar transferases"/>
    <property type="match status" value="1"/>
</dbReference>
<keyword evidence="2" id="KW-0328">Glycosyltransferase</keyword>
<protein>
    <submittedName>
        <fullName evidence="5">Glycosyltransferase</fullName>
    </submittedName>
</protein>
<dbReference type="CDD" id="cd00761">
    <property type="entry name" value="Glyco_tranf_GTA_type"/>
    <property type="match status" value="1"/>
</dbReference>
<evidence type="ECO:0000313" key="6">
    <source>
        <dbReference type="Proteomes" id="UP000323720"/>
    </source>
</evidence>
<gene>
    <name evidence="5" type="ORF">ES674_07415</name>
</gene>
<dbReference type="OrthoDB" id="9815829at2"/>
<dbReference type="InterPro" id="IPR029044">
    <property type="entry name" value="Nucleotide-diphossugar_trans"/>
</dbReference>
<evidence type="ECO:0000256" key="3">
    <source>
        <dbReference type="ARBA" id="ARBA00022679"/>
    </source>
</evidence>
<evidence type="ECO:0000256" key="2">
    <source>
        <dbReference type="ARBA" id="ARBA00022676"/>
    </source>
</evidence>
<dbReference type="InterPro" id="IPR001173">
    <property type="entry name" value="Glyco_trans_2-like"/>
</dbReference>
<name>A0A5D0RFJ8_9FLAO</name>
<dbReference type="RefSeq" id="WP_148403308.1">
    <property type="nucleotide sequence ID" value="NZ_VSKK01000001.1"/>
</dbReference>